<dbReference type="PANTHER" id="PTHR36959:SF2">
    <property type="entry name" value="ALTERED INHERITANCE OF MITOCHONDRIA PROTEIN 24, MITOCHONDRIAL"/>
    <property type="match status" value="1"/>
</dbReference>
<dbReference type="GeneID" id="93649092"/>
<keyword evidence="4" id="KW-0809">Transit peptide</keyword>
<evidence type="ECO:0000256" key="5">
    <source>
        <dbReference type="ARBA" id="ARBA00023128"/>
    </source>
</evidence>
<reference evidence="8 9" key="1">
    <citation type="submission" date="2020-12" db="EMBL/GenBank/DDBJ databases">
        <title>Effect of drift, selection, and recombination on the evolution of hybrid genomes in Candida yeast pathogens.</title>
        <authorList>
            <person name="Mixao V."/>
            <person name="Ksiezopolska E."/>
            <person name="Saus E."/>
            <person name="Boekhout T."/>
            <person name="Gacser A."/>
            <person name="Gabaldon T."/>
        </authorList>
    </citation>
    <scope>NUCLEOTIDE SEQUENCE [LARGE SCALE GENOMIC DNA]</scope>
    <source>
        <strain evidence="8 9">BP57</strain>
    </source>
</reference>
<dbReference type="InterPro" id="IPR002838">
    <property type="entry name" value="AIM24"/>
</dbReference>
<sequence length="539" mass="58053">MVRGITSSWRHPTLSSITSPTSSSIVLSRHISVNHKSVPTSSSSAEEEEDTASAVLNKTTTDLDNIGQVTQLKPYQTLETAKFESLGTPPTLLSIHSPPSVPIYLRRGALLSIYGLKSRNKSSSSSSGVNSDDGPIIRNSIEYPQWWKRLILTGKFQTFQKLISTIPISLLISSKNKSNSSRYSGSNGSGGADDLSFVNLILDGSNDWAVLNKDAIQVYTGNSLSVSVHSLPRHISKKFAKQLGNPTGGGASSGNGIFGLGIGASRGGGGSSATSSSIARVDTGLRTLWNRGYTLLSGRGQVGLVGNGGIYQLDVGDQEEILINKRAILAITVNGPFDLENCILRDTSTVSSTTGTGVNVSAASSMLSLRSLKSKLTSGQATTKGTTATTTATPPPPTSSSMAYYQLKHYWFRITQYTKSFLRYLAQTYHTLQTKWNNYSLGTNDFVKVVGPRNILIQSSFNIPRQLAKRQYLQHNQGSPISFSNGAESQEVVVKEGSESKSTPKDYLSYVTIDPKKGAVFANTSNFKQTVDEIEHRKS</sequence>
<dbReference type="GO" id="GO:0007007">
    <property type="term" value="P:inner mitochondrial membrane organization"/>
    <property type="evidence" value="ECO:0007669"/>
    <property type="project" value="TreeGrafter"/>
</dbReference>
<dbReference type="Pfam" id="PF01987">
    <property type="entry name" value="AIM24"/>
    <property type="match status" value="1"/>
</dbReference>
<feature type="region of interest" description="Disordered" evidence="7">
    <location>
        <begin position="1"/>
        <end position="20"/>
    </location>
</feature>
<evidence type="ECO:0000313" key="9">
    <source>
        <dbReference type="Proteomes" id="UP000669133"/>
    </source>
</evidence>
<dbReference type="Gene3D" id="3.60.160.10">
    <property type="entry name" value="Mitochondrial biogenesis AIM24"/>
    <property type="match status" value="1"/>
</dbReference>
<comment type="similarity">
    <text evidence="2 6">Belongs to the AIM24 family.</text>
</comment>
<dbReference type="EMBL" id="JAEOAQ010000001">
    <property type="protein sequence ID" value="KAG5421373.1"/>
    <property type="molecule type" value="Genomic_DNA"/>
</dbReference>
<feature type="region of interest" description="Disordered" evidence="7">
    <location>
        <begin position="376"/>
        <end position="397"/>
    </location>
</feature>
<evidence type="ECO:0000256" key="2">
    <source>
        <dbReference type="ARBA" id="ARBA00009322"/>
    </source>
</evidence>
<evidence type="ECO:0000256" key="3">
    <source>
        <dbReference type="ARBA" id="ARBA00013287"/>
    </source>
</evidence>
<dbReference type="OrthoDB" id="5295771at2759"/>
<dbReference type="AlphaFoldDB" id="A0A8H8DCB7"/>
<organism evidence="8 9">
    <name type="scientific">Candida metapsilosis</name>
    <dbReference type="NCBI Taxonomy" id="273372"/>
    <lineage>
        <taxon>Eukaryota</taxon>
        <taxon>Fungi</taxon>
        <taxon>Dikarya</taxon>
        <taxon>Ascomycota</taxon>
        <taxon>Saccharomycotina</taxon>
        <taxon>Pichiomycetes</taxon>
        <taxon>Debaryomycetaceae</taxon>
        <taxon>Candida/Lodderomyces clade</taxon>
        <taxon>Candida</taxon>
    </lineage>
</organism>
<keyword evidence="9" id="KW-1185">Reference proteome</keyword>
<feature type="compositionally biased region" description="Low complexity" evidence="7">
    <location>
        <begin position="376"/>
        <end position="392"/>
    </location>
</feature>
<dbReference type="GO" id="GO:0005743">
    <property type="term" value="C:mitochondrial inner membrane"/>
    <property type="evidence" value="ECO:0007669"/>
    <property type="project" value="TreeGrafter"/>
</dbReference>
<dbReference type="PANTHER" id="PTHR36959">
    <property type="entry name" value="ALTERED INHERITANCE OF MITOCHONDRIA PROTEIN 24, MITOCHONDRIAL"/>
    <property type="match status" value="1"/>
</dbReference>
<keyword evidence="5 6" id="KW-0496">Mitochondrion</keyword>
<evidence type="ECO:0000313" key="8">
    <source>
        <dbReference type="EMBL" id="KAG5421373.1"/>
    </source>
</evidence>
<dbReference type="Proteomes" id="UP000669133">
    <property type="component" value="Unassembled WGS sequence"/>
</dbReference>
<gene>
    <name evidence="8" type="ORF">I9W82_000463</name>
</gene>
<comment type="subcellular location">
    <subcellularLocation>
        <location evidence="1 6">Mitochondrion</location>
    </subcellularLocation>
</comment>
<protein>
    <recommendedName>
        <fullName evidence="3 6">Altered inheritance of mitochondria protein 24, mitochondrial</fullName>
    </recommendedName>
</protein>
<accession>A0A8H8DCB7</accession>
<proteinExistence type="inferred from homology"/>
<comment type="caution">
    <text evidence="8">The sequence shown here is derived from an EMBL/GenBank/DDBJ whole genome shotgun (WGS) entry which is preliminary data.</text>
</comment>
<evidence type="ECO:0000256" key="6">
    <source>
        <dbReference type="RuleBase" id="RU363045"/>
    </source>
</evidence>
<evidence type="ECO:0000256" key="7">
    <source>
        <dbReference type="SAM" id="MobiDB-lite"/>
    </source>
</evidence>
<feature type="compositionally biased region" description="Polar residues" evidence="7">
    <location>
        <begin position="1"/>
        <end position="10"/>
    </location>
</feature>
<dbReference type="RefSeq" id="XP_067550489.1">
    <property type="nucleotide sequence ID" value="XM_067693722.1"/>
</dbReference>
<name>A0A8H8DCB7_9ASCO</name>
<evidence type="ECO:0000256" key="4">
    <source>
        <dbReference type="ARBA" id="ARBA00022946"/>
    </source>
</evidence>
<evidence type="ECO:0000256" key="1">
    <source>
        <dbReference type="ARBA" id="ARBA00004173"/>
    </source>
</evidence>
<dbReference type="InterPro" id="IPR036983">
    <property type="entry name" value="AIM24_sf"/>
</dbReference>